<accession>A0A7Z2ZLM8</accession>
<keyword evidence="2" id="KW-0813">Transport</keyword>
<dbReference type="InterPro" id="IPR003593">
    <property type="entry name" value="AAA+_ATPase"/>
</dbReference>
<dbReference type="Pfam" id="PF13476">
    <property type="entry name" value="AAA_23"/>
    <property type="match status" value="1"/>
</dbReference>
<dbReference type="AlphaFoldDB" id="A0A7Z2ZLM8"/>
<keyword evidence="6" id="KW-0406">Ion transport</keyword>
<evidence type="ECO:0000256" key="5">
    <source>
        <dbReference type="ARBA" id="ARBA00023004"/>
    </source>
</evidence>
<sequence>MFLKEVTLLHEKFGSASEYPFSIPSLRRTSKLQLTRPVTFFVGENGSGKSTLLEAIAWQSGFHTAGGGVNQIYELDNSESVFGPYIRLSWLPKVRNGFFLRAESFYNFANYLDYEAKIQPEFREQIYASFGGKSLHERSHGESFLSLFRNRFGRNAIYLLDEPEAALSPARQLNLLSILHQLSPYAQFIIATHSPILLGYPDAQIFTFDETPIREIAYEDTAHYQLTRRFLENRKAVFRDLFAVDDDTIRED</sequence>
<dbReference type="Gene3D" id="3.40.50.300">
    <property type="entry name" value="P-loop containing nucleotide triphosphate hydrolases"/>
    <property type="match status" value="2"/>
</dbReference>
<dbReference type="Pfam" id="PF13304">
    <property type="entry name" value="AAA_21"/>
    <property type="match status" value="1"/>
</dbReference>
<dbReference type="RefSeq" id="WP_169280740.1">
    <property type="nucleotide sequence ID" value="NZ_CP051680.1"/>
</dbReference>
<evidence type="ECO:0000256" key="1">
    <source>
        <dbReference type="ARBA" id="ARBA00004202"/>
    </source>
</evidence>
<dbReference type="InterPro" id="IPR038729">
    <property type="entry name" value="Rad50/SbcC_AAA"/>
</dbReference>
<dbReference type="GO" id="GO:0005524">
    <property type="term" value="F:ATP binding"/>
    <property type="evidence" value="ECO:0007669"/>
    <property type="project" value="InterPro"/>
</dbReference>
<keyword evidence="10" id="KW-1185">Reference proteome</keyword>
<dbReference type="KEGG" id="cheb:HH215_15595"/>
<keyword evidence="5" id="KW-0408">Iron</keyword>
<name>A0A7Z2ZLM8_9BACL</name>
<evidence type="ECO:0000256" key="7">
    <source>
        <dbReference type="ARBA" id="ARBA00023136"/>
    </source>
</evidence>
<comment type="subcellular location">
    <subcellularLocation>
        <location evidence="1">Cell membrane</location>
        <topology evidence="1">Peripheral membrane protein</topology>
    </subcellularLocation>
</comment>
<evidence type="ECO:0000256" key="2">
    <source>
        <dbReference type="ARBA" id="ARBA00022448"/>
    </source>
</evidence>
<dbReference type="GO" id="GO:0016887">
    <property type="term" value="F:ATP hydrolysis activity"/>
    <property type="evidence" value="ECO:0007669"/>
    <property type="project" value="InterPro"/>
</dbReference>
<evidence type="ECO:0000313" key="10">
    <source>
        <dbReference type="Proteomes" id="UP000502248"/>
    </source>
</evidence>
<keyword evidence="7" id="KW-0472">Membrane</keyword>
<evidence type="ECO:0000256" key="4">
    <source>
        <dbReference type="ARBA" id="ARBA00022496"/>
    </source>
</evidence>
<dbReference type="PANTHER" id="PTHR42771:SF2">
    <property type="entry name" value="IRON(3+)-HYDROXAMATE IMPORT ATP-BINDING PROTEIN FHUC"/>
    <property type="match status" value="1"/>
</dbReference>
<organism evidence="9 10">
    <name type="scientific">Cohnella herbarum</name>
    <dbReference type="NCBI Taxonomy" id="2728023"/>
    <lineage>
        <taxon>Bacteria</taxon>
        <taxon>Bacillati</taxon>
        <taxon>Bacillota</taxon>
        <taxon>Bacilli</taxon>
        <taxon>Bacillales</taxon>
        <taxon>Paenibacillaceae</taxon>
        <taxon>Cohnella</taxon>
    </lineage>
</organism>
<dbReference type="SMART" id="SM00382">
    <property type="entry name" value="AAA"/>
    <property type="match status" value="1"/>
</dbReference>
<dbReference type="GO" id="GO:0006826">
    <property type="term" value="P:iron ion transport"/>
    <property type="evidence" value="ECO:0007669"/>
    <property type="project" value="UniProtKB-KW"/>
</dbReference>
<proteinExistence type="predicted"/>
<dbReference type="GO" id="GO:0006302">
    <property type="term" value="P:double-strand break repair"/>
    <property type="evidence" value="ECO:0007669"/>
    <property type="project" value="InterPro"/>
</dbReference>
<evidence type="ECO:0000256" key="6">
    <source>
        <dbReference type="ARBA" id="ARBA00023065"/>
    </source>
</evidence>
<dbReference type="InterPro" id="IPR003959">
    <property type="entry name" value="ATPase_AAA_core"/>
</dbReference>
<dbReference type="GO" id="GO:0005886">
    <property type="term" value="C:plasma membrane"/>
    <property type="evidence" value="ECO:0007669"/>
    <property type="project" value="UniProtKB-SubCell"/>
</dbReference>
<evidence type="ECO:0000313" key="9">
    <source>
        <dbReference type="EMBL" id="QJD84456.1"/>
    </source>
</evidence>
<protein>
    <submittedName>
        <fullName evidence="9">AAA family ATPase</fullName>
    </submittedName>
</protein>
<evidence type="ECO:0000259" key="8">
    <source>
        <dbReference type="SMART" id="SM00382"/>
    </source>
</evidence>
<dbReference type="Proteomes" id="UP000502248">
    <property type="component" value="Chromosome"/>
</dbReference>
<dbReference type="InterPro" id="IPR027417">
    <property type="entry name" value="P-loop_NTPase"/>
</dbReference>
<keyword evidence="4" id="KW-0410">Iron transport</keyword>
<dbReference type="EMBL" id="CP051680">
    <property type="protein sequence ID" value="QJD84456.1"/>
    <property type="molecule type" value="Genomic_DNA"/>
</dbReference>
<keyword evidence="3" id="KW-1003">Cell membrane</keyword>
<evidence type="ECO:0000256" key="3">
    <source>
        <dbReference type="ARBA" id="ARBA00022475"/>
    </source>
</evidence>
<gene>
    <name evidence="9" type="ORF">HH215_15595</name>
</gene>
<dbReference type="InterPro" id="IPR051535">
    <property type="entry name" value="Siderophore_ABC-ATPase"/>
</dbReference>
<feature type="domain" description="AAA+ ATPase" evidence="8">
    <location>
        <begin position="35"/>
        <end position="227"/>
    </location>
</feature>
<dbReference type="PANTHER" id="PTHR42771">
    <property type="entry name" value="IRON(3+)-HYDROXAMATE IMPORT ATP-BINDING PROTEIN FHUC"/>
    <property type="match status" value="1"/>
</dbReference>
<dbReference type="SUPFAM" id="SSF52540">
    <property type="entry name" value="P-loop containing nucleoside triphosphate hydrolases"/>
    <property type="match status" value="1"/>
</dbReference>
<reference evidence="9 10" key="1">
    <citation type="submission" date="2020-04" db="EMBL/GenBank/DDBJ databases">
        <title>Genome sequencing of novel species.</title>
        <authorList>
            <person name="Heo J."/>
            <person name="Kim S.-J."/>
            <person name="Kim J.-S."/>
            <person name="Hong S.-B."/>
            <person name="Kwon S.-W."/>
        </authorList>
    </citation>
    <scope>NUCLEOTIDE SEQUENCE [LARGE SCALE GENOMIC DNA]</scope>
    <source>
        <strain evidence="9 10">MFER-1</strain>
    </source>
</reference>